<evidence type="ECO:0000313" key="1">
    <source>
        <dbReference type="EMBL" id="GGA05972.1"/>
    </source>
</evidence>
<dbReference type="EMBL" id="BMFY01000002">
    <property type="protein sequence ID" value="GGA05972.1"/>
    <property type="molecule type" value="Genomic_DNA"/>
</dbReference>
<name>A0A8J2TW31_9MICO</name>
<dbReference type="RefSeq" id="WP_188549446.1">
    <property type="nucleotide sequence ID" value="NZ_BMFY01000002.1"/>
</dbReference>
<accession>A0A8J2TW31</accession>
<comment type="caution">
    <text evidence="1">The sequence shown here is derived from an EMBL/GenBank/DDBJ whole genome shotgun (WGS) entry which is preliminary data.</text>
</comment>
<evidence type="ECO:0000313" key="2">
    <source>
        <dbReference type="Proteomes" id="UP000616114"/>
    </source>
</evidence>
<reference evidence="1" key="2">
    <citation type="submission" date="2020-09" db="EMBL/GenBank/DDBJ databases">
        <authorList>
            <person name="Sun Q."/>
            <person name="Zhou Y."/>
        </authorList>
    </citation>
    <scope>NUCLEOTIDE SEQUENCE</scope>
    <source>
        <strain evidence="1">CGMCC 1.12785</strain>
    </source>
</reference>
<dbReference type="Proteomes" id="UP000616114">
    <property type="component" value="Unassembled WGS sequence"/>
</dbReference>
<organism evidence="1 2">
    <name type="scientific">Sediminivirga luteola</name>
    <dbReference type="NCBI Taxonomy" id="1774748"/>
    <lineage>
        <taxon>Bacteria</taxon>
        <taxon>Bacillati</taxon>
        <taxon>Actinomycetota</taxon>
        <taxon>Actinomycetes</taxon>
        <taxon>Micrococcales</taxon>
        <taxon>Brevibacteriaceae</taxon>
        <taxon>Sediminivirga</taxon>
    </lineage>
</organism>
<dbReference type="AlphaFoldDB" id="A0A8J2TW31"/>
<proteinExistence type="predicted"/>
<gene>
    <name evidence="1" type="ORF">GCM10011333_06100</name>
</gene>
<reference evidence="1" key="1">
    <citation type="journal article" date="2014" name="Int. J. Syst. Evol. Microbiol.">
        <title>Complete genome sequence of Corynebacterium casei LMG S-19264T (=DSM 44701T), isolated from a smear-ripened cheese.</title>
        <authorList>
            <consortium name="US DOE Joint Genome Institute (JGI-PGF)"/>
            <person name="Walter F."/>
            <person name="Albersmeier A."/>
            <person name="Kalinowski J."/>
            <person name="Ruckert C."/>
        </authorList>
    </citation>
    <scope>NUCLEOTIDE SEQUENCE</scope>
    <source>
        <strain evidence="1">CGMCC 1.12785</strain>
    </source>
</reference>
<sequence length="131" mass="14662">MSDSAALAKKLRIKESSQIWAWPDARRLPESLAAAASPHIGSAEQSDIGLLHVDDREAVNTVLGEHLERLAPMRAVWLVYAKGNRTDINRDKLWVQLDGYGWRAVSQVSVDERTSALRIRPLKPGEKPLDR</sequence>
<protein>
    <submittedName>
        <fullName evidence="1">Uncharacterized protein</fullName>
    </submittedName>
</protein>
<keyword evidence="2" id="KW-1185">Reference proteome</keyword>